<reference evidence="2" key="1">
    <citation type="journal article" date="2020" name="mSystems">
        <title>Genome- and Community-Level Interaction Insights into Carbon Utilization and Element Cycling Functions of Hydrothermarchaeota in Hydrothermal Sediment.</title>
        <authorList>
            <person name="Zhou Z."/>
            <person name="Liu Y."/>
            <person name="Xu W."/>
            <person name="Pan J."/>
            <person name="Luo Z.H."/>
            <person name="Li M."/>
        </authorList>
    </citation>
    <scope>NUCLEOTIDE SEQUENCE [LARGE SCALE GENOMIC DNA]</scope>
    <source>
        <strain evidence="2">SpSt-102</strain>
    </source>
</reference>
<dbReference type="Gene3D" id="1.25.10.10">
    <property type="entry name" value="Leucine-rich Repeat Variant"/>
    <property type="match status" value="1"/>
</dbReference>
<protein>
    <submittedName>
        <fullName evidence="2">HEAT repeat domain-containing protein</fullName>
    </submittedName>
</protein>
<feature type="transmembrane region" description="Helical" evidence="1">
    <location>
        <begin position="7"/>
        <end position="29"/>
    </location>
</feature>
<dbReference type="InterPro" id="IPR011989">
    <property type="entry name" value="ARM-like"/>
</dbReference>
<organism evidence="2">
    <name type="scientific">Caldicellulosiruptor owensensis</name>
    <dbReference type="NCBI Taxonomy" id="55205"/>
    <lineage>
        <taxon>Bacteria</taxon>
        <taxon>Bacillati</taxon>
        <taxon>Bacillota</taxon>
        <taxon>Bacillota incertae sedis</taxon>
        <taxon>Caldicellulosiruptorales</taxon>
        <taxon>Caldicellulosiruptoraceae</taxon>
        <taxon>Caldicellulosiruptor</taxon>
    </lineage>
</organism>
<dbReference type="InterPro" id="IPR016024">
    <property type="entry name" value="ARM-type_fold"/>
</dbReference>
<dbReference type="Pfam" id="PF13646">
    <property type="entry name" value="HEAT_2"/>
    <property type="match status" value="1"/>
</dbReference>
<keyword evidence="1" id="KW-0472">Membrane</keyword>
<keyword evidence="1" id="KW-1133">Transmembrane helix</keyword>
<evidence type="ECO:0000313" key="2">
    <source>
        <dbReference type="EMBL" id="HHS01529.1"/>
    </source>
</evidence>
<dbReference type="EMBL" id="DRUZ01000038">
    <property type="protein sequence ID" value="HHS01529.1"/>
    <property type="molecule type" value="Genomic_DNA"/>
</dbReference>
<dbReference type="AlphaFoldDB" id="A0A7C5V1V5"/>
<sequence length="406" mass="47606">MIDSINFVILCVICIVILLIIASGIVFLYKIVNSIRQEKIRQVFKNYSKIIYEVITGKRSILYAENFYLLSDVINTNYLWIDGEEKRNLYVALRNSNFFDFAIDKIQKGNRAQKLRFAKVFSVVGGEDELKMLLNISIKNPYLIDITAVSIFKNIDKIQDLGKFKPFLKTIFLNMDKYPYAIKRRIEFFAVYGGEKIKDILFYVIKENPSDKVLISCLNIFSEILTFEDLEHIDFLINHPSPEVRAAFCKVIEKIGYINSTEKLETLINNEEVNFVKLRALRALSNVSPKSSLKYLLSALEDDWFYMRDFAKTMLSEFGPVVLKDLLTFYYSTNDKFAKDKIREVFYSPVNFEYIIKSFLNYRTDYEKNLALQIIKILESSNPQCFYQRLKEEGYDYLITRKRGSE</sequence>
<keyword evidence="1" id="KW-0812">Transmembrane</keyword>
<name>A0A7C5V1V5_9FIRM</name>
<dbReference type="SUPFAM" id="SSF48371">
    <property type="entry name" value="ARM repeat"/>
    <property type="match status" value="1"/>
</dbReference>
<evidence type="ECO:0000256" key="1">
    <source>
        <dbReference type="SAM" id="Phobius"/>
    </source>
</evidence>
<accession>A0A7C5V1V5</accession>
<proteinExistence type="predicted"/>
<gene>
    <name evidence="2" type="ORF">ENL71_03205</name>
</gene>
<comment type="caution">
    <text evidence="2">The sequence shown here is derived from an EMBL/GenBank/DDBJ whole genome shotgun (WGS) entry which is preliminary data.</text>
</comment>